<dbReference type="SUPFAM" id="SSF55931">
    <property type="entry name" value="Glutamine synthetase/guanido kinase"/>
    <property type="match status" value="1"/>
</dbReference>
<proteinExistence type="inferred from homology"/>
<evidence type="ECO:0000256" key="8">
    <source>
        <dbReference type="ARBA" id="ARBA00022946"/>
    </source>
</evidence>
<evidence type="ECO:0000313" key="12">
    <source>
        <dbReference type="EMBL" id="KIT17099.1"/>
    </source>
</evidence>
<dbReference type="EMBL" id="JYFE01000022">
    <property type="protein sequence ID" value="KIT17099.1"/>
    <property type="molecule type" value="Genomic_DNA"/>
</dbReference>
<feature type="disulfide bond" evidence="11">
    <location>
        <begin position="112"/>
        <end position="332"/>
    </location>
</feature>
<gene>
    <name evidence="12" type="primary">gshA</name>
    <name evidence="12" type="ORF">jaqu_11410</name>
</gene>
<dbReference type="OrthoDB" id="9780152at2"/>
<evidence type="ECO:0000256" key="1">
    <source>
        <dbReference type="ARBA" id="ARBA00005006"/>
    </source>
</evidence>
<dbReference type="InterPro" id="IPR006336">
    <property type="entry name" value="GCS2"/>
</dbReference>
<dbReference type="PANTHER" id="PTHR34378:SF1">
    <property type="entry name" value="GLUTAMATE--CYSTEINE LIGASE, CHLOROPLASTIC"/>
    <property type="match status" value="1"/>
</dbReference>
<evidence type="ECO:0000256" key="5">
    <source>
        <dbReference type="ARBA" id="ARBA00022684"/>
    </source>
</evidence>
<dbReference type="InterPro" id="IPR014746">
    <property type="entry name" value="Gln_synth/guanido_kin_cat_dom"/>
</dbReference>
<keyword evidence="8" id="KW-0809">Transit peptide</keyword>
<evidence type="ECO:0000256" key="9">
    <source>
        <dbReference type="ARBA" id="ARBA00023157"/>
    </source>
</evidence>
<keyword evidence="4 10" id="KW-0436">Ligase</keyword>
<dbReference type="NCBIfam" id="TIGR01436">
    <property type="entry name" value="glu_cys_lig_pln"/>
    <property type="match status" value="1"/>
</dbReference>
<comment type="similarity">
    <text evidence="2">Belongs to the carboxylate-amine ligase family. Glutamate--cysteine ligase type 2 subfamily.</text>
</comment>
<dbReference type="PANTHER" id="PTHR34378">
    <property type="entry name" value="GLUTAMATE--CYSTEINE LIGASE, CHLOROPLASTIC"/>
    <property type="match status" value="1"/>
</dbReference>
<keyword evidence="6 10" id="KW-0547">Nucleotide-binding</keyword>
<dbReference type="Pfam" id="PF04107">
    <property type="entry name" value="GCS2"/>
    <property type="match status" value="1"/>
</dbReference>
<comment type="function">
    <text evidence="10">Catalyzes the synthesis of gamma-glutamylcysteine (gamma-GC).</text>
</comment>
<dbReference type="STRING" id="935700.jaqu_11410"/>
<dbReference type="PIRSF" id="PIRSF017901">
    <property type="entry name" value="GCL"/>
    <property type="match status" value="1"/>
</dbReference>
<evidence type="ECO:0000256" key="2">
    <source>
        <dbReference type="ARBA" id="ARBA00010253"/>
    </source>
</evidence>
<evidence type="ECO:0000313" key="13">
    <source>
        <dbReference type="Proteomes" id="UP000032232"/>
    </source>
</evidence>
<keyword evidence="7 10" id="KW-0067">ATP-binding</keyword>
<dbReference type="Proteomes" id="UP000032232">
    <property type="component" value="Unassembled WGS sequence"/>
</dbReference>
<dbReference type="GO" id="GO:0006750">
    <property type="term" value="P:glutathione biosynthetic process"/>
    <property type="evidence" value="ECO:0007669"/>
    <property type="project" value="UniProtKB-UniRule"/>
</dbReference>
<name>A0A0D1EHE4_9RHOB</name>
<reference evidence="12 13" key="1">
    <citation type="submission" date="2015-02" db="EMBL/GenBank/DDBJ databases">
        <title>Genome Sequence of Jannaschia aquimarina DSM28248, a member of the Roseobacter clade.</title>
        <authorList>
            <person name="Voget S."/>
            <person name="Daniel R."/>
        </authorList>
    </citation>
    <scope>NUCLEOTIDE SEQUENCE [LARGE SCALE GENOMIC DNA]</scope>
    <source>
        <strain evidence="12 13">GSW-M26</strain>
    </source>
</reference>
<dbReference type="GO" id="GO:0004357">
    <property type="term" value="F:glutamate-cysteine ligase activity"/>
    <property type="evidence" value="ECO:0007669"/>
    <property type="project" value="UniProtKB-UniRule"/>
</dbReference>
<evidence type="ECO:0000256" key="11">
    <source>
        <dbReference type="PIRSR" id="PIRSR017901-50"/>
    </source>
</evidence>
<dbReference type="AlphaFoldDB" id="A0A0D1EHE4"/>
<evidence type="ECO:0000256" key="4">
    <source>
        <dbReference type="ARBA" id="ARBA00022598"/>
    </source>
</evidence>
<accession>A0A0D1EHE4</accession>
<sequence>MSIPQSGGGPIEHPSQLAGYMEAGCKPRDQWRIGTEHEKFGFCEDTLRPLPYDGPRSIRAVLEGLRDRFGWAPVEEDGRIIGLEKDGANVSLEPGGALELSGATVETIHQTCDEVNEHLREVRSVADEIGARFIGLGAAPIWTHDEMPLMPKGRYKLMDAYMGKVGTMGRDMMRRTCTVQVNLDFGSEADMVKKLRVALALQPVAAALFANSPFWEGRPNGHVSWRSRIWRDLDADRTGIPRFVFEDGMGFERWADYALDTPMYFVYRDGEYVDALGQSFRDFMRGELPALPGEKPQLSDWADHLTTLFPEARIKKFMEMRGADGGPWRRLCALPALWVGLLYDDATLEAAWRLAQDWRLTAPDDQERRDAWRVAASESGLRAEVEGRVMHDLARDVVAIARDGLRARGKAGAGGLVPDETHFLNALHETIESGLTPADELLALYEGEWAGDLTRIYAERAY</sequence>
<comment type="similarity">
    <text evidence="10">Belongs to the glutamate--cysteine ligase type 2 family. EgtA subfamily.</text>
</comment>
<dbReference type="EC" id="6.3.2.2" evidence="10"/>
<dbReference type="RefSeq" id="WP_043917987.1">
    <property type="nucleotide sequence ID" value="NZ_FZPF01000001.1"/>
</dbReference>
<dbReference type="InterPro" id="IPR011556">
    <property type="entry name" value="Glut_cys_lig_pln_type"/>
</dbReference>
<keyword evidence="13" id="KW-1185">Reference proteome</keyword>
<evidence type="ECO:0000256" key="7">
    <source>
        <dbReference type="ARBA" id="ARBA00022840"/>
    </source>
</evidence>
<evidence type="ECO:0000256" key="6">
    <source>
        <dbReference type="ARBA" id="ARBA00022741"/>
    </source>
</evidence>
<dbReference type="Gene3D" id="3.30.590.20">
    <property type="match status" value="1"/>
</dbReference>
<comment type="subunit">
    <text evidence="3">Homodimer or monomer when oxidized or reduced, respectively.</text>
</comment>
<dbReference type="GO" id="GO:0005524">
    <property type="term" value="F:ATP binding"/>
    <property type="evidence" value="ECO:0007669"/>
    <property type="project" value="UniProtKB-UniRule"/>
</dbReference>
<keyword evidence="9 11" id="KW-1015">Disulfide bond</keyword>
<evidence type="ECO:0000256" key="10">
    <source>
        <dbReference type="PIRNR" id="PIRNR017901"/>
    </source>
</evidence>
<comment type="pathway">
    <text evidence="1">Sulfur metabolism; glutathione biosynthesis; glutathione from L-cysteine and L-glutamate: step 1/2.</text>
</comment>
<dbReference type="InterPro" id="IPR035434">
    <property type="entry name" value="GCL_bact_plant"/>
</dbReference>
<comment type="caution">
    <text evidence="12">The sequence shown here is derived from an EMBL/GenBank/DDBJ whole genome shotgun (WGS) entry which is preliminary data.</text>
</comment>
<organism evidence="12 13">
    <name type="scientific">Jannaschia aquimarina</name>
    <dbReference type="NCBI Taxonomy" id="935700"/>
    <lineage>
        <taxon>Bacteria</taxon>
        <taxon>Pseudomonadati</taxon>
        <taxon>Pseudomonadota</taxon>
        <taxon>Alphaproteobacteria</taxon>
        <taxon>Rhodobacterales</taxon>
        <taxon>Roseobacteraceae</taxon>
        <taxon>Jannaschia</taxon>
    </lineage>
</organism>
<protein>
    <recommendedName>
        <fullName evidence="10">Glutamate--cysteine ligase</fullName>
        <ecNumber evidence="10">6.3.2.2</ecNumber>
    </recommendedName>
</protein>
<comment type="catalytic activity">
    <reaction evidence="10">
        <text>L-cysteine + L-glutamate + ATP = gamma-L-glutamyl-L-cysteine + ADP + phosphate + H(+)</text>
        <dbReference type="Rhea" id="RHEA:13285"/>
        <dbReference type="ChEBI" id="CHEBI:15378"/>
        <dbReference type="ChEBI" id="CHEBI:29985"/>
        <dbReference type="ChEBI" id="CHEBI:30616"/>
        <dbReference type="ChEBI" id="CHEBI:35235"/>
        <dbReference type="ChEBI" id="CHEBI:43474"/>
        <dbReference type="ChEBI" id="CHEBI:58173"/>
        <dbReference type="ChEBI" id="CHEBI:456216"/>
        <dbReference type="EC" id="6.3.2.2"/>
    </reaction>
</comment>
<evidence type="ECO:0000256" key="3">
    <source>
        <dbReference type="ARBA" id="ARBA00011153"/>
    </source>
</evidence>
<dbReference type="PATRIC" id="fig|935700.4.peg.1187"/>
<keyword evidence="5" id="KW-0317">Glutathione biosynthesis</keyword>